<dbReference type="InterPro" id="IPR050869">
    <property type="entry name" value="H3K4_H4K5_MeTrfase"/>
</dbReference>
<gene>
    <name evidence="3" type="ORF">BG006_006213</name>
</gene>
<protein>
    <recommendedName>
        <fullName evidence="2">SET domain-containing protein</fullName>
    </recommendedName>
</protein>
<comment type="caution">
    <text evidence="3">The sequence shown here is derived from an EMBL/GenBank/DDBJ whole genome shotgun (WGS) entry which is preliminary data.</text>
</comment>
<dbReference type="PANTHER" id="PTHR12197">
    <property type="entry name" value="HISTONE-LYSINE N-METHYLTRANSFERASE SMYD"/>
    <property type="match status" value="1"/>
</dbReference>
<dbReference type="AlphaFoldDB" id="A0A9P5SJ10"/>
<feature type="region of interest" description="Disordered" evidence="1">
    <location>
        <begin position="504"/>
        <end position="532"/>
    </location>
</feature>
<feature type="region of interest" description="Disordered" evidence="1">
    <location>
        <begin position="359"/>
        <end position="424"/>
    </location>
</feature>
<reference evidence="3" key="1">
    <citation type="journal article" date="2020" name="Fungal Divers.">
        <title>Resolving the Mortierellaceae phylogeny through synthesis of multi-gene phylogenetics and phylogenomics.</title>
        <authorList>
            <person name="Vandepol N."/>
            <person name="Liber J."/>
            <person name="Desiro A."/>
            <person name="Na H."/>
            <person name="Kennedy M."/>
            <person name="Barry K."/>
            <person name="Grigoriev I.V."/>
            <person name="Miller A.N."/>
            <person name="O'Donnell K."/>
            <person name="Stajich J.E."/>
            <person name="Bonito G."/>
        </authorList>
    </citation>
    <scope>NUCLEOTIDE SEQUENCE</scope>
    <source>
        <strain evidence="3">NVP1</strain>
    </source>
</reference>
<dbReference type="SUPFAM" id="SSF82199">
    <property type="entry name" value="SET domain"/>
    <property type="match status" value="2"/>
</dbReference>
<evidence type="ECO:0000256" key="1">
    <source>
        <dbReference type="SAM" id="MobiDB-lite"/>
    </source>
</evidence>
<dbReference type="Proteomes" id="UP000696485">
    <property type="component" value="Unassembled WGS sequence"/>
</dbReference>
<dbReference type="SMART" id="SM00317">
    <property type="entry name" value="SET"/>
    <property type="match status" value="1"/>
</dbReference>
<evidence type="ECO:0000259" key="2">
    <source>
        <dbReference type="PROSITE" id="PS50280"/>
    </source>
</evidence>
<dbReference type="InterPro" id="IPR046341">
    <property type="entry name" value="SET_dom_sf"/>
</dbReference>
<feature type="compositionally biased region" description="Basic residues" evidence="1">
    <location>
        <begin position="371"/>
        <end position="384"/>
    </location>
</feature>
<organism evidence="3 4">
    <name type="scientific">Podila minutissima</name>
    <dbReference type="NCBI Taxonomy" id="64525"/>
    <lineage>
        <taxon>Eukaryota</taxon>
        <taxon>Fungi</taxon>
        <taxon>Fungi incertae sedis</taxon>
        <taxon>Mucoromycota</taxon>
        <taxon>Mortierellomycotina</taxon>
        <taxon>Mortierellomycetes</taxon>
        <taxon>Mortierellales</taxon>
        <taxon>Mortierellaceae</taxon>
        <taxon>Podila</taxon>
    </lineage>
</organism>
<name>A0A9P5SJ10_9FUNG</name>
<evidence type="ECO:0000313" key="4">
    <source>
        <dbReference type="Proteomes" id="UP000696485"/>
    </source>
</evidence>
<dbReference type="InterPro" id="IPR001214">
    <property type="entry name" value="SET_dom"/>
</dbReference>
<accession>A0A9P5SJ10</accession>
<dbReference type="GO" id="GO:0005634">
    <property type="term" value="C:nucleus"/>
    <property type="evidence" value="ECO:0007669"/>
    <property type="project" value="TreeGrafter"/>
</dbReference>
<dbReference type="Gene3D" id="2.170.270.10">
    <property type="entry name" value="SET domain"/>
    <property type="match status" value="2"/>
</dbReference>
<dbReference type="PANTHER" id="PTHR12197:SF251">
    <property type="entry name" value="EG:BACR7C10.4 PROTEIN"/>
    <property type="match status" value="1"/>
</dbReference>
<proteinExistence type="predicted"/>
<dbReference type="EMBL" id="JAAAUY010000364">
    <property type="protein sequence ID" value="KAF9330882.1"/>
    <property type="molecule type" value="Genomic_DNA"/>
</dbReference>
<evidence type="ECO:0000313" key="3">
    <source>
        <dbReference type="EMBL" id="KAF9330882.1"/>
    </source>
</evidence>
<feature type="domain" description="SET" evidence="2">
    <location>
        <begin position="13"/>
        <end position="474"/>
    </location>
</feature>
<dbReference type="CDD" id="cd20071">
    <property type="entry name" value="SET_SMYD"/>
    <property type="match status" value="1"/>
</dbReference>
<sequence>MEHINKICKEQGYPIEVENSPILGNHAVAARNIPRGEGLLRAIPFAAEVFDSYKKRMCHVCLLYHARGSFQLRCQDCDQVYFCSAACRDIAMGSPSTFSTEFTETNPDTQDNNVSTLNTTGGYHAKVCRTLRKLATWNSDRHSKSIIKLLLHILLNHWKERQGIPTTYRAHRTLEKEREMEKNMAQLDNKGNDGVESLGQVLAAGAKLHDGSAESTVASDNVSAKAPQDEIQEPIENDFFDMMRLQSHFEDWDEEDKKDWDRQTQIVLALLELSGLTEIAAGPGSKEVRTLTAQDIKQMISALESNAFGMFDRSKSKPVCFGRAIYPIASFFNHSCDCNSTAVQADGSEERVTSDDVLGVVGAEEEEKQNKFAKKKGSKSKKSKVGNLSDSAPSTPLSSSSPVPTPSLSSPSPQVDAAEEGDEAMPISSENGEEVLEPSSEPDPYNSRVGEFRMMTFFAIRDILKGQDITISYIDTEMPLQARRLALLTDYHFHCCCERCVREEQASAPGCSKKGSKEKDNKKKGGGRGGKK</sequence>
<keyword evidence="4" id="KW-1185">Reference proteome</keyword>
<dbReference type="PROSITE" id="PS50280">
    <property type="entry name" value="SET"/>
    <property type="match status" value="1"/>
</dbReference>
<feature type="compositionally biased region" description="Low complexity" evidence="1">
    <location>
        <begin position="388"/>
        <end position="413"/>
    </location>
</feature>